<organism evidence="3 4">
    <name type="scientific">Motiliproteus coralliicola</name>
    <dbReference type="NCBI Taxonomy" id="2283196"/>
    <lineage>
        <taxon>Bacteria</taxon>
        <taxon>Pseudomonadati</taxon>
        <taxon>Pseudomonadota</taxon>
        <taxon>Gammaproteobacteria</taxon>
        <taxon>Oceanospirillales</taxon>
        <taxon>Oceanospirillaceae</taxon>
        <taxon>Motiliproteus</taxon>
    </lineage>
</organism>
<dbReference type="Pfam" id="PF09791">
    <property type="entry name" value="Oxidored-like"/>
    <property type="match status" value="1"/>
</dbReference>
<sequence>MPELLEKPVRPKGHECCGGGCCPCIWDHYYDALGRWEEQQEKLQQQQTKPAEAEQTQG</sequence>
<evidence type="ECO:0000313" key="4">
    <source>
        <dbReference type="Proteomes" id="UP000253769"/>
    </source>
</evidence>
<feature type="region of interest" description="Disordered" evidence="1">
    <location>
        <begin position="39"/>
        <end position="58"/>
    </location>
</feature>
<reference evidence="3 4" key="1">
    <citation type="submission" date="2018-07" db="EMBL/GenBank/DDBJ databases">
        <title>Motiliproteus coralliicola sp. nov., a bacterium isolated from Coral.</title>
        <authorList>
            <person name="Wang G."/>
        </authorList>
    </citation>
    <scope>NUCLEOTIDE SEQUENCE [LARGE SCALE GENOMIC DNA]</scope>
    <source>
        <strain evidence="3 4">C34</strain>
    </source>
</reference>
<dbReference type="RefSeq" id="WP_114694855.1">
    <property type="nucleotide sequence ID" value="NZ_QQOH01000001.1"/>
</dbReference>
<dbReference type="EMBL" id="QQOH01000001">
    <property type="protein sequence ID" value="RDE25260.1"/>
    <property type="molecule type" value="Genomic_DNA"/>
</dbReference>
<feature type="domain" description="Oxidoreductase-like" evidence="2">
    <location>
        <begin position="6"/>
        <end position="44"/>
    </location>
</feature>
<evidence type="ECO:0000259" key="2">
    <source>
        <dbReference type="Pfam" id="PF09791"/>
    </source>
</evidence>
<evidence type="ECO:0000313" key="3">
    <source>
        <dbReference type="EMBL" id="RDE25260.1"/>
    </source>
</evidence>
<dbReference type="AlphaFoldDB" id="A0A369WT32"/>
<name>A0A369WT32_9GAMM</name>
<proteinExistence type="predicted"/>
<dbReference type="Proteomes" id="UP000253769">
    <property type="component" value="Unassembled WGS sequence"/>
</dbReference>
<gene>
    <name evidence="3" type="ORF">DV711_06835</name>
</gene>
<comment type="caution">
    <text evidence="3">The sequence shown here is derived from an EMBL/GenBank/DDBJ whole genome shotgun (WGS) entry which is preliminary data.</text>
</comment>
<protein>
    <recommendedName>
        <fullName evidence="2">Oxidoreductase-like domain-containing protein</fullName>
    </recommendedName>
</protein>
<evidence type="ECO:0000256" key="1">
    <source>
        <dbReference type="SAM" id="MobiDB-lite"/>
    </source>
</evidence>
<accession>A0A369WT32</accession>
<dbReference type="InterPro" id="IPR019180">
    <property type="entry name" value="Oxidoreductase-like_N"/>
</dbReference>
<keyword evidence="4" id="KW-1185">Reference proteome</keyword>